<dbReference type="AlphaFoldDB" id="A0A448YXM0"/>
<dbReference type="EMBL" id="CAACVS010000030">
    <property type="protein sequence ID" value="VEU34490.1"/>
    <property type="molecule type" value="Genomic_DNA"/>
</dbReference>
<reference evidence="2 3" key="1">
    <citation type="submission" date="2019-01" db="EMBL/GenBank/DDBJ databases">
        <authorList>
            <person name="Ferrante I. M."/>
        </authorList>
    </citation>
    <scope>NUCLEOTIDE SEQUENCE [LARGE SCALE GENOMIC DNA]</scope>
    <source>
        <strain evidence="2 3">B856</strain>
    </source>
</reference>
<keyword evidence="3" id="KW-1185">Reference proteome</keyword>
<gene>
    <name evidence="2" type="ORF">PSNMU_V1.4_AUG-EV-PASAV3_0012000</name>
</gene>
<dbReference type="SUPFAM" id="SSF50923">
    <property type="entry name" value="Hemopexin-like domain"/>
    <property type="match status" value="1"/>
</dbReference>
<evidence type="ECO:0008006" key="4">
    <source>
        <dbReference type="Google" id="ProtNLM"/>
    </source>
</evidence>
<accession>A0A448YXM0</accession>
<name>A0A448YXM0_9STRA</name>
<feature type="compositionally biased region" description="Gly residues" evidence="1">
    <location>
        <begin position="151"/>
        <end position="196"/>
    </location>
</feature>
<protein>
    <recommendedName>
        <fullName evidence="4">MACPF domain-containing protein</fullName>
    </recommendedName>
</protein>
<proteinExistence type="predicted"/>
<evidence type="ECO:0000313" key="3">
    <source>
        <dbReference type="Proteomes" id="UP000291116"/>
    </source>
</evidence>
<feature type="region of interest" description="Disordered" evidence="1">
    <location>
        <begin position="145"/>
        <end position="196"/>
    </location>
</feature>
<dbReference type="Proteomes" id="UP000291116">
    <property type="component" value="Unassembled WGS sequence"/>
</dbReference>
<sequence>MVTVPFSTQLDGEFRQRGISAKVRAKCTEIGVRSIADLIKLTDAELYQHFKVDAKCGSIDWKHIKALWAGDDNFPRNYVPPIRKQAMKNGIKGFYVDHLEKNGVDDLKDVDEKQLWDVAKIAIKKKVPQKDIANDVYDIRKSIAKTRDGPRSGGTGGNSNGGWGKLLGGLGKGKGGKGGGPQSLLGGLSGGKGGGQGTKGINPIAAAQLQMYMDEAAEMEDKAKAELDSMKPEELAKKTGEKLKQKIDNLRPEVETPQEFYDVGKGFRGMKAIDDLDRGALFDATDNYGESYESNEDLVAGVSGGLCLTGLSIDLEDNSVDLGLLPVLSKPSRVQCFGVTVPFESNVVNEVSETDAYRFIANVKSFGMTTAKTSRVTGGGSIGIGFGPFGAKKKFSYGKERQSMLAKESQSTSKTTSRVKTKSVTIIEYMMVPMRTFFIPESEMILSEDAILDLMEVRDMSSARRFLDKFGSHVPVVKRTLGGVFFRQITLLSEEELSTGKMFAAAGTQLDKIKKNSFSMDGGGTGMIKGVTFGGGNAISRKTSTSSSSGSVELNKDDKSDAKLTCTYNYSVTSLGPNATTMEDFYTVLQQNDRSWACIDSSTPHSCVIPIWRLVERQRTPIHLAGEEIKMRTNEEIAKYLKDGWLDGLDEDTKQRMGESGGSLVSAMKRKKDLEPSLEKLSTAIFESVAGLEDKDMEDLLVLQKMVHSASIIMAEPSSNANAIPHLERLDDSRGIDWIELFLALGQSIESSFDDAEKEVMERFFVMLQNNPDCELKLDAEAYQTARDLKGDDWRYFSQFFNTFLEKEWKVGFSRWDGLIPRSGIKATLTYPQRFGHKTNSAFFFAAGNFYKWDLGSHKLLQKGKFSELYPTVTAYKAIHIFPDTVQKPFVYFIGVPPYYNRWKLKEDRLSGAKILANKTHWPQLAKIGQDVDATLTFPAENMPDYAAEDRRYYWFVGEYYYTLATNDGTTEPEKKEKICDGFPGLPAGKKIDAVFVYPHDQPSKPPFYAKDIAYFFIGERYYMWDYKVRKLVSPKGYLISRKDLL</sequence>
<organism evidence="2 3">
    <name type="scientific">Pseudo-nitzschia multistriata</name>
    <dbReference type="NCBI Taxonomy" id="183589"/>
    <lineage>
        <taxon>Eukaryota</taxon>
        <taxon>Sar</taxon>
        <taxon>Stramenopiles</taxon>
        <taxon>Ochrophyta</taxon>
        <taxon>Bacillariophyta</taxon>
        <taxon>Bacillariophyceae</taxon>
        <taxon>Bacillariophycidae</taxon>
        <taxon>Bacillariales</taxon>
        <taxon>Bacillariaceae</taxon>
        <taxon>Pseudo-nitzschia</taxon>
    </lineage>
</organism>
<dbReference type="InterPro" id="IPR036375">
    <property type="entry name" value="Hemopexin-like_dom_sf"/>
</dbReference>
<evidence type="ECO:0000313" key="2">
    <source>
        <dbReference type="EMBL" id="VEU34490.1"/>
    </source>
</evidence>
<evidence type="ECO:0000256" key="1">
    <source>
        <dbReference type="SAM" id="MobiDB-lite"/>
    </source>
</evidence>
<dbReference type="OrthoDB" id="72098at2759"/>
<dbReference type="Gene3D" id="2.110.10.10">
    <property type="entry name" value="Hemopexin-like domain"/>
    <property type="match status" value="1"/>
</dbReference>